<protein>
    <submittedName>
        <fullName evidence="2">Uncharacterized protein</fullName>
    </submittedName>
</protein>
<evidence type="ECO:0000313" key="2">
    <source>
        <dbReference type="EMBL" id="KAJ8798640.1"/>
    </source>
</evidence>
<keyword evidence="3" id="KW-1185">Reference proteome</keyword>
<proteinExistence type="predicted"/>
<feature type="region of interest" description="Disordered" evidence="1">
    <location>
        <begin position="52"/>
        <end position="81"/>
    </location>
</feature>
<evidence type="ECO:0000256" key="1">
    <source>
        <dbReference type="SAM" id="MobiDB-lite"/>
    </source>
</evidence>
<gene>
    <name evidence="2" type="ORF">J1605_016443</name>
</gene>
<comment type="caution">
    <text evidence="2">The sequence shown here is derived from an EMBL/GenBank/DDBJ whole genome shotgun (WGS) entry which is preliminary data.</text>
</comment>
<dbReference type="AlphaFoldDB" id="A0AB34I547"/>
<name>A0AB34I547_ESCRO</name>
<evidence type="ECO:0000313" key="3">
    <source>
        <dbReference type="Proteomes" id="UP001159641"/>
    </source>
</evidence>
<sequence>MLLEVVFPKVDWEFPYLEEELRHTASRSMLCPNQHQENRELVTNIKKMREGFPGGAVVENPPANAGDTGSSPGLGRSHMPQSNWAREPELLSLRVWSLCSATREAATFETYFECATYLECERSEKTKSQTCTLNGVYLACEGLYNTAPTDLSRIDSHTYIHTPDTWAKQNCFLYPEYLQLCQPSIHSPACRKGLPHFPPGPISLPDSVHMWPKGGWECDSGLANQPTPSLTIRLASGSGTGMDLRQPMTVAPGLLLQLWEEVPSSYRGAKLQGGTPGAAGDHRAPSTEIKRAERVKQSPGGFVQNPWIQPCLKEDIAEASSLLLKPTRIGFMSFVTRVLTLAWAPKSPASVPLLMLFSRS</sequence>
<organism evidence="2 3">
    <name type="scientific">Eschrichtius robustus</name>
    <name type="common">California gray whale</name>
    <name type="synonym">Eschrichtius gibbosus</name>
    <dbReference type="NCBI Taxonomy" id="9764"/>
    <lineage>
        <taxon>Eukaryota</taxon>
        <taxon>Metazoa</taxon>
        <taxon>Chordata</taxon>
        <taxon>Craniata</taxon>
        <taxon>Vertebrata</taxon>
        <taxon>Euteleostomi</taxon>
        <taxon>Mammalia</taxon>
        <taxon>Eutheria</taxon>
        <taxon>Laurasiatheria</taxon>
        <taxon>Artiodactyla</taxon>
        <taxon>Whippomorpha</taxon>
        <taxon>Cetacea</taxon>
        <taxon>Mysticeti</taxon>
        <taxon>Eschrichtiidae</taxon>
        <taxon>Eschrichtius</taxon>
    </lineage>
</organism>
<reference evidence="2 3" key="1">
    <citation type="submission" date="2022-11" db="EMBL/GenBank/DDBJ databases">
        <title>Whole genome sequence of Eschrichtius robustus ER-17-0199.</title>
        <authorList>
            <person name="Bruniche-Olsen A."/>
            <person name="Black A.N."/>
            <person name="Fields C.J."/>
            <person name="Walden K."/>
            <person name="Dewoody J.A."/>
        </authorList>
    </citation>
    <scope>NUCLEOTIDE SEQUENCE [LARGE SCALE GENOMIC DNA]</scope>
    <source>
        <strain evidence="2">ER-17-0199</strain>
        <tissue evidence="2">Blubber</tissue>
    </source>
</reference>
<dbReference type="Proteomes" id="UP001159641">
    <property type="component" value="Unassembled WGS sequence"/>
</dbReference>
<dbReference type="EMBL" id="JAIQCJ010000020">
    <property type="protein sequence ID" value="KAJ8798640.1"/>
    <property type="molecule type" value="Genomic_DNA"/>
</dbReference>
<accession>A0AB34I547</accession>